<reference evidence="1 2" key="1">
    <citation type="journal article" date="2023" name="Plant Dis.">
        <title>First Report of Diplodia intermedia Causing Canker and Dieback Diseases on Apple Trees in Canada.</title>
        <authorList>
            <person name="Ellouze W."/>
            <person name="Ilyukhin E."/>
            <person name="Sulman M."/>
            <person name="Ali S."/>
        </authorList>
    </citation>
    <scope>NUCLEOTIDE SEQUENCE [LARGE SCALE GENOMIC DNA]</scope>
    <source>
        <strain evidence="1 2">M45-28</strain>
    </source>
</reference>
<comment type="caution">
    <text evidence="1">The sequence shown here is derived from an EMBL/GenBank/DDBJ whole genome shotgun (WGS) entry which is preliminary data.</text>
</comment>
<evidence type="ECO:0008006" key="3">
    <source>
        <dbReference type="Google" id="ProtNLM"/>
    </source>
</evidence>
<organism evidence="1 2">
    <name type="scientific">Diplodia intermedia</name>
    <dbReference type="NCBI Taxonomy" id="856260"/>
    <lineage>
        <taxon>Eukaryota</taxon>
        <taxon>Fungi</taxon>
        <taxon>Dikarya</taxon>
        <taxon>Ascomycota</taxon>
        <taxon>Pezizomycotina</taxon>
        <taxon>Dothideomycetes</taxon>
        <taxon>Dothideomycetes incertae sedis</taxon>
        <taxon>Botryosphaeriales</taxon>
        <taxon>Botryosphaeriaceae</taxon>
        <taxon>Diplodia</taxon>
    </lineage>
</organism>
<dbReference type="PANTHER" id="PTHR39596:SF2">
    <property type="entry name" value="HET DOMAIN PROTEIN (AFU_ORTHOLOGUE AFUA_1G17550)-RELATED"/>
    <property type="match status" value="1"/>
</dbReference>
<gene>
    <name evidence="1" type="ORF">SLS58_007988</name>
</gene>
<dbReference type="Proteomes" id="UP001521184">
    <property type="component" value="Unassembled WGS sequence"/>
</dbReference>
<sequence length="619" mass="69826">MTSLRYPELEVLWYENDPDALSCCVCGELIAPEAIIRTFRLQPLRNDHVYRQQPSRTISVPDKSILLYDRHLKCAVDAKYIAVSHVWDSDLAIAQKEGRTGTPSERTQVLVYTLPLRIYDSVADQLGSGRELWHDYISVPQWIDKRKILAAIPDIFKLADFTLVHLDDVPRVSVERLRSETPDDRIMGVTGVCNARWFRRVWTAMEFIRSTKLHVLLEDYHMADGGGDLFFSEMNAIWDEEVERRGSVYEIERLIGARASKNLVPWMLGPLQDIRAHKSTVFAHAFSLLSTRQCSQPHDFFYAILGLLSIDLEETKLHDDDREACAQIARACMDSGDYSPLLMTPRNPNDYKFNAYHDVNVWGLGAQSSTPSVPDGLRVQPRGGLVLKAEKIGTVTACKRLSMSMTVPSWLVHVIQAALDCSGPDLNAFVATVGTRICGQDTQEILERLAHRGGRERLQKTLVEWHDSETERRSPQWMEDRCSSITRAMGLSDVSLWKGAKFKGESPMAFVSARGRTIHGHWCSVFAAACPVCHKHFLYRAALTRPPSEVLGAAAYRIPGLSYELALKDGVGIIVKDGHIIGRMVWACPACPCHMMERVEVRFPDLLMPMPNMNMYAGK</sequence>
<dbReference type="PANTHER" id="PTHR39596">
    <property type="match status" value="1"/>
</dbReference>
<protein>
    <recommendedName>
        <fullName evidence="3">Heterokaryon incompatibility domain-containing protein</fullName>
    </recommendedName>
</protein>
<evidence type="ECO:0000313" key="1">
    <source>
        <dbReference type="EMBL" id="KAL1639407.1"/>
    </source>
</evidence>
<proteinExistence type="predicted"/>
<accession>A0ABR3TJ19</accession>
<keyword evidence="2" id="KW-1185">Reference proteome</keyword>
<evidence type="ECO:0000313" key="2">
    <source>
        <dbReference type="Proteomes" id="UP001521184"/>
    </source>
</evidence>
<dbReference type="EMBL" id="JAKEKT020000064">
    <property type="protein sequence ID" value="KAL1639407.1"/>
    <property type="molecule type" value="Genomic_DNA"/>
</dbReference>
<name>A0ABR3TJ19_9PEZI</name>